<dbReference type="Gene3D" id="1.10.3990.20">
    <property type="entry name" value="protein bp1543"/>
    <property type="match status" value="1"/>
</dbReference>
<evidence type="ECO:0000313" key="3">
    <source>
        <dbReference type="Proteomes" id="UP000321635"/>
    </source>
</evidence>
<keyword evidence="3" id="KW-1185">Reference proteome</keyword>
<proteinExistence type="predicted"/>
<organism evidence="2 3">
    <name type="scientific">Acetobacter nitrogenifigens DSM 23921 = NBRC 105050</name>
    <dbReference type="NCBI Taxonomy" id="1120919"/>
    <lineage>
        <taxon>Bacteria</taxon>
        <taxon>Pseudomonadati</taxon>
        <taxon>Pseudomonadota</taxon>
        <taxon>Alphaproteobacteria</taxon>
        <taxon>Acetobacterales</taxon>
        <taxon>Acetobacteraceae</taxon>
        <taxon>Acetobacter</taxon>
    </lineage>
</organism>
<sequence length="103" mass="10612">MSRHLVKRSLVLSGHGTSVALEPEFWRALDAIAAAGNLAISQVVETIDATRDPQRPLASALRVAALHHASGEGGAIWRQITVGAPSADAPDAAVDGAPDRADA</sequence>
<comment type="caution">
    <text evidence="2">The sequence shown here is derived from an EMBL/GenBank/DDBJ whole genome shotgun (WGS) entry which is preliminary data.</text>
</comment>
<dbReference type="Pfam" id="PF13467">
    <property type="entry name" value="RHH_4"/>
    <property type="match status" value="1"/>
</dbReference>
<evidence type="ECO:0000259" key="1">
    <source>
        <dbReference type="Pfam" id="PF13467"/>
    </source>
</evidence>
<dbReference type="OrthoDB" id="7477016at2"/>
<dbReference type="EMBL" id="BJYF01000003">
    <property type="protein sequence ID" value="GEN58771.1"/>
    <property type="molecule type" value="Genomic_DNA"/>
</dbReference>
<dbReference type="InterPro" id="IPR027373">
    <property type="entry name" value="RHH_dom"/>
</dbReference>
<dbReference type="Proteomes" id="UP000321635">
    <property type="component" value="Unassembled WGS sequence"/>
</dbReference>
<dbReference type="RefSeq" id="WP_084440340.1">
    <property type="nucleotide sequence ID" value="NZ_AUBI01000002.1"/>
</dbReference>
<dbReference type="AlphaFoldDB" id="A0A511X775"/>
<evidence type="ECO:0000313" key="2">
    <source>
        <dbReference type="EMBL" id="GEN58771.1"/>
    </source>
</evidence>
<accession>A0A511X775</accession>
<protein>
    <recommendedName>
        <fullName evidence="1">Ribbon-helix-helix domain-containing protein</fullName>
    </recommendedName>
</protein>
<name>A0A511X775_9PROT</name>
<dbReference type="InterPro" id="IPR038268">
    <property type="entry name" value="RHH_sf"/>
</dbReference>
<feature type="domain" description="Ribbon-helix-helix" evidence="1">
    <location>
        <begin position="6"/>
        <end position="68"/>
    </location>
</feature>
<gene>
    <name evidence="2" type="ORF">ANI02nite_06550</name>
</gene>
<reference evidence="2 3" key="1">
    <citation type="submission" date="2019-07" db="EMBL/GenBank/DDBJ databases">
        <title>Whole genome shotgun sequence of Acetobacter nitrogenifigens NBRC 105050.</title>
        <authorList>
            <person name="Hosoyama A."/>
            <person name="Uohara A."/>
            <person name="Ohji S."/>
            <person name="Ichikawa N."/>
        </authorList>
    </citation>
    <scope>NUCLEOTIDE SEQUENCE [LARGE SCALE GENOMIC DNA]</scope>
    <source>
        <strain evidence="2 3">NBRC 105050</strain>
    </source>
</reference>
<dbReference type="STRING" id="1120919.GCA_000429165_00674"/>